<feature type="transmembrane region" description="Helical" evidence="5">
    <location>
        <begin position="251"/>
        <end position="270"/>
    </location>
</feature>
<dbReference type="OrthoDB" id="4545177at2"/>
<reference evidence="6 7" key="1">
    <citation type="submission" date="2019-07" db="EMBL/GenBank/DDBJ databases">
        <title>Lentzea xizangensis sp. nov., isolated from Qinghai-Tibetan Plateau Soils.</title>
        <authorList>
            <person name="Huang J."/>
        </authorList>
    </citation>
    <scope>NUCLEOTIDE SEQUENCE [LARGE SCALE GENOMIC DNA]</scope>
    <source>
        <strain evidence="6 7">FXJ1.1311</strain>
    </source>
</reference>
<keyword evidence="3 5" id="KW-1133">Transmembrane helix</keyword>
<feature type="transmembrane region" description="Helical" evidence="5">
    <location>
        <begin position="282"/>
        <end position="302"/>
    </location>
</feature>
<organism evidence="6 7">
    <name type="scientific">Lentzea tibetensis</name>
    <dbReference type="NCBI Taxonomy" id="2591470"/>
    <lineage>
        <taxon>Bacteria</taxon>
        <taxon>Bacillati</taxon>
        <taxon>Actinomycetota</taxon>
        <taxon>Actinomycetes</taxon>
        <taxon>Pseudonocardiales</taxon>
        <taxon>Pseudonocardiaceae</taxon>
        <taxon>Lentzea</taxon>
    </lineage>
</organism>
<sequence>MLVEHEIRVADRVAAKHIWLSWLEARPAVQGIFTLRFICGALLADYHTDGVVWPRVIAVMACWIAAMWAVYVINGIADIVEDRENGSARPIAQGVLPLRSAKAVASALCVLAIGSAALISPVVCALVLALLAVGYAYSMGPRPLKGNVPGFFGAVVALGCLTYLAGWYAAGAGHVDAPLVLFGAAMSLWMGFGGATKDLSDTAGDQIAGRRTLPVVLGDRAARAAMAIGASLVGWGFLLASLLWMPSLAQAGFVVCAGSIVLAIVVTSAVSQGDRFSRRRPYRVFMITQYAAHLVLLMSMILK</sequence>
<feature type="transmembrane region" description="Helical" evidence="5">
    <location>
        <begin position="180"/>
        <end position="200"/>
    </location>
</feature>
<feature type="transmembrane region" description="Helical" evidence="5">
    <location>
        <begin position="103"/>
        <end position="136"/>
    </location>
</feature>
<evidence type="ECO:0000313" key="6">
    <source>
        <dbReference type="EMBL" id="TWP53783.1"/>
    </source>
</evidence>
<proteinExistence type="predicted"/>
<keyword evidence="2 5" id="KW-0812">Transmembrane</keyword>
<dbReference type="Pfam" id="PF01040">
    <property type="entry name" value="UbiA"/>
    <property type="match status" value="1"/>
</dbReference>
<evidence type="ECO:0000313" key="7">
    <source>
        <dbReference type="Proteomes" id="UP000316639"/>
    </source>
</evidence>
<dbReference type="GO" id="GO:0016020">
    <property type="term" value="C:membrane"/>
    <property type="evidence" value="ECO:0007669"/>
    <property type="project" value="UniProtKB-SubCell"/>
</dbReference>
<feature type="transmembrane region" description="Helical" evidence="5">
    <location>
        <begin position="56"/>
        <end position="77"/>
    </location>
</feature>
<dbReference type="Proteomes" id="UP000316639">
    <property type="component" value="Unassembled WGS sequence"/>
</dbReference>
<evidence type="ECO:0000256" key="3">
    <source>
        <dbReference type="ARBA" id="ARBA00022989"/>
    </source>
</evidence>
<dbReference type="Gene3D" id="1.10.357.140">
    <property type="entry name" value="UbiA prenyltransferase"/>
    <property type="match status" value="1"/>
</dbReference>
<gene>
    <name evidence="6" type="ORF">FKR81_03235</name>
</gene>
<evidence type="ECO:0000256" key="5">
    <source>
        <dbReference type="SAM" id="Phobius"/>
    </source>
</evidence>
<feature type="transmembrane region" description="Helical" evidence="5">
    <location>
        <begin position="148"/>
        <end position="168"/>
    </location>
</feature>
<feature type="transmembrane region" description="Helical" evidence="5">
    <location>
        <begin position="221"/>
        <end position="245"/>
    </location>
</feature>
<evidence type="ECO:0000256" key="2">
    <source>
        <dbReference type="ARBA" id="ARBA00022692"/>
    </source>
</evidence>
<protein>
    <submittedName>
        <fullName evidence="6">Homogenitisate phytyltransferase</fullName>
    </submittedName>
</protein>
<keyword evidence="4 5" id="KW-0472">Membrane</keyword>
<comment type="subcellular location">
    <subcellularLocation>
        <location evidence="1">Membrane</location>
        <topology evidence="1">Multi-pass membrane protein</topology>
    </subcellularLocation>
</comment>
<keyword evidence="7" id="KW-1185">Reference proteome</keyword>
<dbReference type="GO" id="GO:0016765">
    <property type="term" value="F:transferase activity, transferring alkyl or aryl (other than methyl) groups"/>
    <property type="evidence" value="ECO:0007669"/>
    <property type="project" value="InterPro"/>
</dbReference>
<accession>A0A563F1K5</accession>
<name>A0A563F1K5_9PSEU</name>
<dbReference type="InterPro" id="IPR000537">
    <property type="entry name" value="UbiA_prenyltransferase"/>
</dbReference>
<dbReference type="EMBL" id="VOBR01000002">
    <property type="protein sequence ID" value="TWP53783.1"/>
    <property type="molecule type" value="Genomic_DNA"/>
</dbReference>
<keyword evidence="6" id="KW-0808">Transferase</keyword>
<evidence type="ECO:0000256" key="1">
    <source>
        <dbReference type="ARBA" id="ARBA00004141"/>
    </source>
</evidence>
<dbReference type="PANTHER" id="PTHR42723">
    <property type="entry name" value="CHLOROPHYLL SYNTHASE"/>
    <property type="match status" value="1"/>
</dbReference>
<comment type="caution">
    <text evidence="6">The sequence shown here is derived from an EMBL/GenBank/DDBJ whole genome shotgun (WGS) entry which is preliminary data.</text>
</comment>
<dbReference type="InterPro" id="IPR050475">
    <property type="entry name" value="Prenyltransferase_related"/>
</dbReference>
<dbReference type="PANTHER" id="PTHR42723:SF1">
    <property type="entry name" value="CHLOROPHYLL SYNTHASE, CHLOROPLASTIC"/>
    <property type="match status" value="1"/>
</dbReference>
<dbReference type="RefSeq" id="WP_146349379.1">
    <property type="nucleotide sequence ID" value="NZ_VOBR01000002.1"/>
</dbReference>
<dbReference type="CDD" id="cd13956">
    <property type="entry name" value="PT_UbiA"/>
    <property type="match status" value="1"/>
</dbReference>
<evidence type="ECO:0000256" key="4">
    <source>
        <dbReference type="ARBA" id="ARBA00023136"/>
    </source>
</evidence>
<dbReference type="InterPro" id="IPR044878">
    <property type="entry name" value="UbiA_sf"/>
</dbReference>
<dbReference type="AlphaFoldDB" id="A0A563F1K5"/>